<accession>A0A5B7IEZ8</accession>
<comment type="caution">
    <text evidence="2">The sequence shown here is derived from an EMBL/GenBank/DDBJ whole genome shotgun (WGS) entry which is preliminary data.</text>
</comment>
<keyword evidence="3" id="KW-1185">Reference proteome</keyword>
<dbReference type="Proteomes" id="UP000324222">
    <property type="component" value="Unassembled WGS sequence"/>
</dbReference>
<evidence type="ECO:0000313" key="3">
    <source>
        <dbReference type="Proteomes" id="UP000324222"/>
    </source>
</evidence>
<name>A0A5B7IEZ8_PORTR</name>
<proteinExistence type="predicted"/>
<protein>
    <submittedName>
        <fullName evidence="2">Uncharacterized protein</fullName>
    </submittedName>
</protein>
<organism evidence="2 3">
    <name type="scientific">Portunus trituberculatus</name>
    <name type="common">Swimming crab</name>
    <name type="synonym">Neptunus trituberculatus</name>
    <dbReference type="NCBI Taxonomy" id="210409"/>
    <lineage>
        <taxon>Eukaryota</taxon>
        <taxon>Metazoa</taxon>
        <taxon>Ecdysozoa</taxon>
        <taxon>Arthropoda</taxon>
        <taxon>Crustacea</taxon>
        <taxon>Multicrustacea</taxon>
        <taxon>Malacostraca</taxon>
        <taxon>Eumalacostraca</taxon>
        <taxon>Eucarida</taxon>
        <taxon>Decapoda</taxon>
        <taxon>Pleocyemata</taxon>
        <taxon>Brachyura</taxon>
        <taxon>Eubrachyura</taxon>
        <taxon>Portunoidea</taxon>
        <taxon>Portunidae</taxon>
        <taxon>Portuninae</taxon>
        <taxon>Portunus</taxon>
    </lineage>
</organism>
<dbReference type="EMBL" id="VSRR010059800">
    <property type="protein sequence ID" value="MPC82452.1"/>
    <property type="molecule type" value="Genomic_DNA"/>
</dbReference>
<sequence length="77" mass="8857">MFRWGEGEEEEEEEVEGEKDDHEDGLFFPTSTPSYPLGTHLTHFGAVRTKDRAVGARRRTRAGQPHTPPRWLLLKLP</sequence>
<feature type="compositionally biased region" description="Acidic residues" evidence="1">
    <location>
        <begin position="7"/>
        <end position="18"/>
    </location>
</feature>
<evidence type="ECO:0000256" key="1">
    <source>
        <dbReference type="SAM" id="MobiDB-lite"/>
    </source>
</evidence>
<feature type="region of interest" description="Disordered" evidence="1">
    <location>
        <begin position="1"/>
        <end position="40"/>
    </location>
</feature>
<evidence type="ECO:0000313" key="2">
    <source>
        <dbReference type="EMBL" id="MPC82452.1"/>
    </source>
</evidence>
<reference evidence="2 3" key="1">
    <citation type="submission" date="2019-05" db="EMBL/GenBank/DDBJ databases">
        <title>Another draft genome of Portunus trituberculatus and its Hox gene families provides insights of decapod evolution.</title>
        <authorList>
            <person name="Jeong J.-H."/>
            <person name="Song I."/>
            <person name="Kim S."/>
            <person name="Choi T."/>
            <person name="Kim D."/>
            <person name="Ryu S."/>
            <person name="Kim W."/>
        </authorList>
    </citation>
    <scope>NUCLEOTIDE SEQUENCE [LARGE SCALE GENOMIC DNA]</scope>
    <source>
        <tissue evidence="2">Muscle</tissue>
    </source>
</reference>
<gene>
    <name evidence="2" type="ORF">E2C01_077120</name>
</gene>
<dbReference type="AlphaFoldDB" id="A0A5B7IEZ8"/>